<dbReference type="SMART" id="SM00530">
    <property type="entry name" value="HTH_XRE"/>
    <property type="match status" value="1"/>
</dbReference>
<keyword evidence="3" id="KW-1185">Reference proteome</keyword>
<dbReference type="GO" id="GO:0003677">
    <property type="term" value="F:DNA binding"/>
    <property type="evidence" value="ECO:0007669"/>
    <property type="project" value="UniProtKB-KW"/>
</dbReference>
<name>A0A1H3XEV1_9FIRM</name>
<dbReference type="InterPro" id="IPR010982">
    <property type="entry name" value="Lambda_DNA-bd_dom_sf"/>
</dbReference>
<dbReference type="STRING" id="81409.SAMN04515656_10216"/>
<organism evidence="2 3">
    <name type="scientific">Eubacterium aggregans</name>
    <dbReference type="NCBI Taxonomy" id="81409"/>
    <lineage>
        <taxon>Bacteria</taxon>
        <taxon>Bacillati</taxon>
        <taxon>Bacillota</taxon>
        <taxon>Clostridia</taxon>
        <taxon>Eubacteriales</taxon>
        <taxon>Eubacteriaceae</taxon>
        <taxon>Eubacterium</taxon>
    </lineage>
</organism>
<evidence type="ECO:0000313" key="2">
    <source>
        <dbReference type="EMBL" id="SDZ97471.1"/>
    </source>
</evidence>
<evidence type="ECO:0000259" key="1">
    <source>
        <dbReference type="PROSITE" id="PS50943"/>
    </source>
</evidence>
<dbReference type="EMBL" id="FNRK01000002">
    <property type="protein sequence ID" value="SDZ97471.1"/>
    <property type="molecule type" value="Genomic_DNA"/>
</dbReference>
<gene>
    <name evidence="2" type="ORF">SAMN04515656_10216</name>
</gene>
<dbReference type="Pfam" id="PF12844">
    <property type="entry name" value="HTH_19"/>
    <property type="match status" value="1"/>
</dbReference>
<sequence length="121" mass="13980">MNERLKELRKELNLTQQELGQRVGVKGNTIATYEANIRTPSDAVVKSICFEFRINEEWFRTGEGEMFVLMTEDDEMLAFCADLCNGSDPLIAKIILYYARLPEEDKAFLRKMINDLCHLAK</sequence>
<feature type="domain" description="HTH cro/C1-type" evidence="1">
    <location>
        <begin position="5"/>
        <end position="59"/>
    </location>
</feature>
<dbReference type="SUPFAM" id="SSF47413">
    <property type="entry name" value="lambda repressor-like DNA-binding domains"/>
    <property type="match status" value="1"/>
</dbReference>
<proteinExistence type="predicted"/>
<keyword evidence="2" id="KW-0238">DNA-binding</keyword>
<dbReference type="Gene3D" id="1.10.260.40">
    <property type="entry name" value="lambda repressor-like DNA-binding domains"/>
    <property type="match status" value="1"/>
</dbReference>
<reference evidence="2 3" key="1">
    <citation type="submission" date="2016-10" db="EMBL/GenBank/DDBJ databases">
        <authorList>
            <person name="de Groot N.N."/>
        </authorList>
    </citation>
    <scope>NUCLEOTIDE SEQUENCE [LARGE SCALE GENOMIC DNA]</scope>
    <source>
        <strain evidence="2 3">SR12</strain>
    </source>
</reference>
<accession>A0A1H3XEV1</accession>
<dbReference type="OrthoDB" id="2735991at2"/>
<dbReference type="CDD" id="cd00093">
    <property type="entry name" value="HTH_XRE"/>
    <property type="match status" value="1"/>
</dbReference>
<dbReference type="PROSITE" id="PS50943">
    <property type="entry name" value="HTH_CROC1"/>
    <property type="match status" value="1"/>
</dbReference>
<dbReference type="Proteomes" id="UP000199394">
    <property type="component" value="Unassembled WGS sequence"/>
</dbReference>
<evidence type="ECO:0000313" key="3">
    <source>
        <dbReference type="Proteomes" id="UP000199394"/>
    </source>
</evidence>
<dbReference type="AlphaFoldDB" id="A0A1H3XEV1"/>
<dbReference type="InterPro" id="IPR001387">
    <property type="entry name" value="Cro/C1-type_HTH"/>
</dbReference>
<protein>
    <submittedName>
        <fullName evidence="2">DNA-binding transcriptional regulator, XRE-family HTH domain</fullName>
    </submittedName>
</protein>
<dbReference type="RefSeq" id="WP_090304320.1">
    <property type="nucleotide sequence ID" value="NZ_FNRK01000002.1"/>
</dbReference>